<dbReference type="Proteomes" id="UP001210339">
    <property type="component" value="Chromosome"/>
</dbReference>
<accession>A0ABY7QUJ3</accession>
<evidence type="ECO:0000313" key="2">
    <source>
        <dbReference type="Proteomes" id="UP001210339"/>
    </source>
</evidence>
<evidence type="ECO:0000313" key="1">
    <source>
        <dbReference type="EMBL" id="WBW49754.1"/>
    </source>
</evidence>
<sequence length="90" mass="10328">MNNTLLINEINPDKRQEAHDVFFLIGDMDQHTGVLLDTFNAVDSKYYGKGKLKHNGLSLRIETWCIPEVIETIVNLNIELFGVYELYGLD</sequence>
<dbReference type="EMBL" id="CP115667">
    <property type="protein sequence ID" value="WBW49754.1"/>
    <property type="molecule type" value="Genomic_DNA"/>
</dbReference>
<name>A0ABY7QUJ3_9FIRM</name>
<keyword evidence="2" id="KW-1185">Reference proteome</keyword>
<proteinExistence type="predicted"/>
<organism evidence="1 2">
    <name type="scientific">Peptoniphilus equinus</name>
    <dbReference type="NCBI Taxonomy" id="3016343"/>
    <lineage>
        <taxon>Bacteria</taxon>
        <taxon>Bacillati</taxon>
        <taxon>Bacillota</taxon>
        <taxon>Tissierellia</taxon>
        <taxon>Tissierellales</taxon>
        <taxon>Peptoniphilaceae</taxon>
        <taxon>Peptoniphilus</taxon>
    </lineage>
</organism>
<reference evidence="1 2" key="1">
    <citation type="submission" date="2023-01" db="EMBL/GenBank/DDBJ databases">
        <authorList>
            <person name="Lee S.H."/>
            <person name="Jung H.S."/>
            <person name="Yun J.U."/>
        </authorList>
    </citation>
    <scope>NUCLEOTIDE SEQUENCE [LARGE SCALE GENOMIC DNA]</scope>
    <source>
        <strain evidence="1 2">CBA3646</strain>
    </source>
</reference>
<gene>
    <name evidence="1" type="ORF">O6R05_07055</name>
</gene>
<dbReference type="RefSeq" id="WP_271191285.1">
    <property type="nucleotide sequence ID" value="NZ_CP115667.1"/>
</dbReference>
<protein>
    <submittedName>
        <fullName evidence="1">Uncharacterized protein</fullName>
    </submittedName>
</protein>